<proteinExistence type="predicted"/>
<evidence type="ECO:0000313" key="1">
    <source>
        <dbReference type="EMBL" id="GFR66290.1"/>
    </source>
</evidence>
<dbReference type="AlphaFoldDB" id="A0AAV4F1H9"/>
<protein>
    <submittedName>
        <fullName evidence="1">Uncharacterized protein</fullName>
    </submittedName>
</protein>
<sequence length="95" mass="10550">MFINHSSRSSSEAYRRAREDRSFSHRFYNTVTGVKTEEVKCSVVSTSGTSEEWAYFARRGSECKKPLDSLAKTSSSISSSVAMIPFVRTLPGVST</sequence>
<comment type="caution">
    <text evidence="1">The sequence shown here is derived from an EMBL/GenBank/DDBJ whole genome shotgun (WGS) entry which is preliminary data.</text>
</comment>
<accession>A0AAV4F1H9</accession>
<dbReference type="Proteomes" id="UP000762676">
    <property type="component" value="Unassembled WGS sequence"/>
</dbReference>
<reference evidence="1 2" key="1">
    <citation type="journal article" date="2021" name="Elife">
        <title>Chloroplast acquisition without the gene transfer in kleptoplastic sea slugs, Plakobranchus ocellatus.</title>
        <authorList>
            <person name="Maeda T."/>
            <person name="Takahashi S."/>
            <person name="Yoshida T."/>
            <person name="Shimamura S."/>
            <person name="Takaki Y."/>
            <person name="Nagai Y."/>
            <person name="Toyoda A."/>
            <person name="Suzuki Y."/>
            <person name="Arimoto A."/>
            <person name="Ishii H."/>
            <person name="Satoh N."/>
            <person name="Nishiyama T."/>
            <person name="Hasebe M."/>
            <person name="Maruyama T."/>
            <person name="Minagawa J."/>
            <person name="Obokata J."/>
            <person name="Shigenobu S."/>
        </authorList>
    </citation>
    <scope>NUCLEOTIDE SEQUENCE [LARGE SCALE GENOMIC DNA]</scope>
</reference>
<keyword evidence="2" id="KW-1185">Reference proteome</keyword>
<organism evidence="1 2">
    <name type="scientific">Elysia marginata</name>
    <dbReference type="NCBI Taxonomy" id="1093978"/>
    <lineage>
        <taxon>Eukaryota</taxon>
        <taxon>Metazoa</taxon>
        <taxon>Spiralia</taxon>
        <taxon>Lophotrochozoa</taxon>
        <taxon>Mollusca</taxon>
        <taxon>Gastropoda</taxon>
        <taxon>Heterobranchia</taxon>
        <taxon>Euthyneura</taxon>
        <taxon>Panpulmonata</taxon>
        <taxon>Sacoglossa</taxon>
        <taxon>Placobranchoidea</taxon>
        <taxon>Plakobranchidae</taxon>
        <taxon>Elysia</taxon>
    </lineage>
</organism>
<gene>
    <name evidence="1" type="ORF">ElyMa_001966100</name>
</gene>
<evidence type="ECO:0000313" key="2">
    <source>
        <dbReference type="Proteomes" id="UP000762676"/>
    </source>
</evidence>
<dbReference type="EMBL" id="BMAT01004014">
    <property type="protein sequence ID" value="GFR66290.1"/>
    <property type="molecule type" value="Genomic_DNA"/>
</dbReference>
<name>A0AAV4F1H9_9GAST</name>